<reference evidence="2 3" key="1">
    <citation type="submission" date="2018-12" db="EMBL/GenBank/DDBJ databases">
        <authorList>
            <person name="Feng G."/>
            <person name="Zhu H."/>
        </authorList>
    </citation>
    <scope>NUCLEOTIDE SEQUENCE [LARGE SCALE GENOMIC DNA]</scope>
    <source>
        <strain evidence="2 3">9PBR-2</strain>
    </source>
</reference>
<dbReference type="AlphaFoldDB" id="A0A428IYC2"/>
<dbReference type="EMBL" id="RWIS01000018">
    <property type="protein sequence ID" value="RSK24147.1"/>
    <property type="molecule type" value="Genomic_DNA"/>
</dbReference>
<name>A0A428IYC2_9BACT</name>
<sequence length="160" mass="17711">MKQPINLLLALLLSIPFGCWAQAPAEVAPATLNFCGVELPVETGCTPNNKYQLTCGNYQMTWMYLDFSMMKTFPAQYIKQAEKKHKGTEKQPFECVILDGPPAQGTRLSYPTEAGGMAYELIAYGVAKGQPVMLDIILPTDPEKTTDLPALVQKILRLQK</sequence>
<comment type="caution">
    <text evidence="2">The sequence shown here is derived from an EMBL/GenBank/DDBJ whole genome shotgun (WGS) entry which is preliminary data.</text>
</comment>
<organism evidence="2 3">
    <name type="scientific">Hymenobacter metallilatus</name>
    <dbReference type="NCBI Taxonomy" id="2493666"/>
    <lineage>
        <taxon>Bacteria</taxon>
        <taxon>Pseudomonadati</taxon>
        <taxon>Bacteroidota</taxon>
        <taxon>Cytophagia</taxon>
        <taxon>Cytophagales</taxon>
        <taxon>Hymenobacteraceae</taxon>
        <taxon>Hymenobacter</taxon>
    </lineage>
</organism>
<keyword evidence="3" id="KW-1185">Reference proteome</keyword>
<gene>
    <name evidence="2" type="ORF">EI290_20400</name>
</gene>
<dbReference type="RefSeq" id="WP_125433504.1">
    <property type="nucleotide sequence ID" value="NZ_RWIS01000018.1"/>
</dbReference>
<evidence type="ECO:0000313" key="3">
    <source>
        <dbReference type="Proteomes" id="UP000280066"/>
    </source>
</evidence>
<protein>
    <submittedName>
        <fullName evidence="2">Uncharacterized protein</fullName>
    </submittedName>
</protein>
<feature type="chain" id="PRO_5019307140" evidence="1">
    <location>
        <begin position="22"/>
        <end position="160"/>
    </location>
</feature>
<dbReference type="Proteomes" id="UP000280066">
    <property type="component" value="Unassembled WGS sequence"/>
</dbReference>
<feature type="signal peptide" evidence="1">
    <location>
        <begin position="1"/>
        <end position="21"/>
    </location>
</feature>
<dbReference type="OrthoDB" id="883841at2"/>
<proteinExistence type="predicted"/>
<keyword evidence="1" id="KW-0732">Signal</keyword>
<evidence type="ECO:0000313" key="2">
    <source>
        <dbReference type="EMBL" id="RSK24147.1"/>
    </source>
</evidence>
<accession>A0A428IYC2</accession>
<evidence type="ECO:0000256" key="1">
    <source>
        <dbReference type="SAM" id="SignalP"/>
    </source>
</evidence>